<evidence type="ECO:0000313" key="3">
    <source>
        <dbReference type="Proteomes" id="UP000295341"/>
    </source>
</evidence>
<proteinExistence type="predicted"/>
<dbReference type="RefSeq" id="WP_210772312.1">
    <property type="nucleotide sequence ID" value="NZ_MWIN01000002.1"/>
</dbReference>
<organism evidence="2 3">
    <name type="scientific">Panacagrimonas perspica</name>
    <dbReference type="NCBI Taxonomy" id="381431"/>
    <lineage>
        <taxon>Bacteria</taxon>
        <taxon>Pseudomonadati</taxon>
        <taxon>Pseudomonadota</taxon>
        <taxon>Gammaproteobacteria</taxon>
        <taxon>Nevskiales</taxon>
        <taxon>Nevskiaceae</taxon>
        <taxon>Panacagrimonas</taxon>
    </lineage>
</organism>
<sequence>MPVLRRVLRAALLLAGALATGTPSAQERPWIAVIVPAGETQRFTPRELALIFQRKKLYADDGTRMTPVNLPADHALRERFSRAVLGLRPEALEEYWNQQYFQGVLPPHVVGSEQAMLRFVAATAHAVGYTAACYAEPGLRTVLLIDPAGELKPADQQPACAESR</sequence>
<reference evidence="2 3" key="1">
    <citation type="submission" date="2019-03" db="EMBL/GenBank/DDBJ databases">
        <title>Genomic Encyclopedia of Type Strains, Phase IV (KMG-IV): sequencing the most valuable type-strain genomes for metagenomic binning, comparative biology and taxonomic classification.</title>
        <authorList>
            <person name="Goeker M."/>
        </authorList>
    </citation>
    <scope>NUCLEOTIDE SEQUENCE [LARGE SCALE GENOMIC DNA]</scope>
    <source>
        <strain evidence="2 3">DSM 26377</strain>
    </source>
</reference>
<dbReference type="Proteomes" id="UP000295341">
    <property type="component" value="Unassembled WGS sequence"/>
</dbReference>
<protein>
    <submittedName>
        <fullName evidence="2">Uncharacterized protein</fullName>
    </submittedName>
</protein>
<gene>
    <name evidence="2" type="ORF">DFR24_2981</name>
</gene>
<comment type="caution">
    <text evidence="2">The sequence shown here is derived from an EMBL/GenBank/DDBJ whole genome shotgun (WGS) entry which is preliminary data.</text>
</comment>
<feature type="chain" id="PRO_5030104819" evidence="1">
    <location>
        <begin position="26"/>
        <end position="164"/>
    </location>
</feature>
<dbReference type="AlphaFoldDB" id="A0A4V3F5D0"/>
<keyword evidence="3" id="KW-1185">Reference proteome</keyword>
<dbReference type="EMBL" id="SOBT01000009">
    <property type="protein sequence ID" value="TDU28606.1"/>
    <property type="molecule type" value="Genomic_DNA"/>
</dbReference>
<evidence type="ECO:0000256" key="1">
    <source>
        <dbReference type="SAM" id="SignalP"/>
    </source>
</evidence>
<keyword evidence="1" id="KW-0732">Signal</keyword>
<accession>A0A4V3F5D0</accession>
<feature type="signal peptide" evidence="1">
    <location>
        <begin position="1"/>
        <end position="25"/>
    </location>
</feature>
<name>A0A4V3F5D0_9GAMM</name>
<dbReference type="SUPFAM" id="SSF53850">
    <property type="entry name" value="Periplasmic binding protein-like II"/>
    <property type="match status" value="1"/>
</dbReference>
<evidence type="ECO:0000313" key="2">
    <source>
        <dbReference type="EMBL" id="TDU28606.1"/>
    </source>
</evidence>